<accession>A0A480AX26</accession>
<evidence type="ECO:0000313" key="1">
    <source>
        <dbReference type="EMBL" id="GCL64752.1"/>
    </source>
</evidence>
<dbReference type="EMBL" id="BJCL01000011">
    <property type="protein sequence ID" value="GCL64752.1"/>
    <property type="molecule type" value="Genomic_DNA"/>
</dbReference>
<reference evidence="2" key="1">
    <citation type="submission" date="2019-03" db="EMBL/GenBank/DDBJ databases">
        <title>Aquabacterium pictum sp.nov., the first bacteriochlorophyll a-containing freshwater bacterium in the genus Aquabacterium of the class Betaproteobacteria.</title>
        <authorList>
            <person name="Hirose S."/>
            <person name="Tank M."/>
            <person name="Hara E."/>
            <person name="Tamaki H."/>
            <person name="Takaichi S."/>
            <person name="Haruta S."/>
            <person name="Hanada S."/>
        </authorList>
    </citation>
    <scope>NUCLEOTIDE SEQUENCE [LARGE SCALE GENOMIC DNA]</scope>
    <source>
        <strain evidence="2">W35</strain>
    </source>
</reference>
<keyword evidence="2" id="KW-1185">Reference proteome</keyword>
<gene>
    <name evidence="1" type="ORF">AQPW35_38330</name>
</gene>
<sequence length="234" mass="24621">MRALWRVGAGVLAVGVLAGCAGLRPGGAGPVVEPGSLVLGPKARVWRCEAHLVTDAQTGQKVCEVPVRVKPGAPGQACEIDVPELVFGAHGVAALRWTIATPGYVFDDDPAGFRGIHLPRNRLGDPDETGEAADRPAIDYLPGRLANQFLLGLRPSPRLMLHKYDVRVRSATDPAVRCVLDPAFVPMPQTSAPMHNSGDGSAPIPLARSPWPTSMVEATVAQSPRGSNRAVVGQ</sequence>
<proteinExistence type="predicted"/>
<dbReference type="PROSITE" id="PS51257">
    <property type="entry name" value="PROKAR_LIPOPROTEIN"/>
    <property type="match status" value="1"/>
</dbReference>
<dbReference type="AlphaFoldDB" id="A0A480AX26"/>
<protein>
    <recommendedName>
        <fullName evidence="3">Lipoprotein</fullName>
    </recommendedName>
</protein>
<organism evidence="1 2">
    <name type="scientific">Pseudaquabacterium pictum</name>
    <dbReference type="NCBI Taxonomy" id="2315236"/>
    <lineage>
        <taxon>Bacteria</taxon>
        <taxon>Pseudomonadati</taxon>
        <taxon>Pseudomonadota</taxon>
        <taxon>Betaproteobacteria</taxon>
        <taxon>Burkholderiales</taxon>
        <taxon>Sphaerotilaceae</taxon>
        <taxon>Pseudaquabacterium</taxon>
    </lineage>
</organism>
<dbReference type="Proteomes" id="UP000301751">
    <property type="component" value="Unassembled WGS sequence"/>
</dbReference>
<name>A0A480AX26_9BURK</name>
<evidence type="ECO:0008006" key="3">
    <source>
        <dbReference type="Google" id="ProtNLM"/>
    </source>
</evidence>
<evidence type="ECO:0000313" key="2">
    <source>
        <dbReference type="Proteomes" id="UP000301751"/>
    </source>
</evidence>
<comment type="caution">
    <text evidence="1">The sequence shown here is derived from an EMBL/GenBank/DDBJ whole genome shotgun (WGS) entry which is preliminary data.</text>
</comment>